<dbReference type="Pfam" id="PF01973">
    <property type="entry name" value="MptE-like"/>
    <property type="match status" value="1"/>
</dbReference>
<reference evidence="2 3" key="1">
    <citation type="journal article" date="2019" name="Nat. Med.">
        <title>A library of human gut bacterial isolates paired with longitudinal multiomics data enables mechanistic microbiome research.</title>
        <authorList>
            <person name="Poyet M."/>
            <person name="Groussin M."/>
            <person name="Gibbons S.M."/>
            <person name="Avila-Pacheco J."/>
            <person name="Jiang X."/>
            <person name="Kearney S.M."/>
            <person name="Perrotta A.R."/>
            <person name="Berdy B."/>
            <person name="Zhao S."/>
            <person name="Lieberman T.D."/>
            <person name="Swanson P.K."/>
            <person name="Smith M."/>
            <person name="Roesemann S."/>
            <person name="Alexander J.E."/>
            <person name="Rich S.A."/>
            <person name="Livny J."/>
            <person name="Vlamakis H."/>
            <person name="Clish C."/>
            <person name="Bullock K."/>
            <person name="Deik A."/>
            <person name="Scott J."/>
            <person name="Pierce K.A."/>
            <person name="Xavier R.J."/>
            <person name="Alm E.J."/>
        </authorList>
    </citation>
    <scope>NUCLEOTIDE SEQUENCE [LARGE SCALE GENOMIC DNA]</scope>
    <source>
        <strain evidence="2 3">BIOML-A1</strain>
    </source>
</reference>
<feature type="domain" description="6-hydroxymethylpterin diphosphokinase MptE-like" evidence="1">
    <location>
        <begin position="228"/>
        <end position="387"/>
    </location>
</feature>
<dbReference type="AlphaFoldDB" id="A0A844KM53"/>
<name>A0A844KM53_9FIRM</name>
<dbReference type="PANTHER" id="PTHR41786:SF1">
    <property type="entry name" value="6-HYDROXYMETHYLPTERIN DIPHOSPHOKINASE MPTE-LIKE DOMAIN-CONTAINING PROTEIN"/>
    <property type="match status" value="1"/>
</dbReference>
<accession>A0A844KM53</accession>
<evidence type="ECO:0000259" key="1">
    <source>
        <dbReference type="Pfam" id="PF01973"/>
    </source>
</evidence>
<proteinExistence type="predicted"/>
<evidence type="ECO:0000313" key="2">
    <source>
        <dbReference type="EMBL" id="MTR80963.1"/>
    </source>
</evidence>
<evidence type="ECO:0000313" key="3">
    <source>
        <dbReference type="Proteomes" id="UP000446657"/>
    </source>
</evidence>
<dbReference type="EMBL" id="WNAL01000007">
    <property type="protein sequence ID" value="MTR80963.1"/>
    <property type="molecule type" value="Genomic_DNA"/>
</dbReference>
<dbReference type="InterPro" id="IPR002826">
    <property type="entry name" value="MptE-like"/>
</dbReference>
<organism evidence="2 3">
    <name type="scientific">Roseburia faecis</name>
    <dbReference type="NCBI Taxonomy" id="301302"/>
    <lineage>
        <taxon>Bacteria</taxon>
        <taxon>Bacillati</taxon>
        <taxon>Bacillota</taxon>
        <taxon>Clostridia</taxon>
        <taxon>Lachnospirales</taxon>
        <taxon>Lachnospiraceae</taxon>
        <taxon>Roseburia</taxon>
    </lineage>
</organism>
<dbReference type="PANTHER" id="PTHR41786">
    <property type="entry name" value="MOTILITY ACCESSORY FACTOR MAF"/>
    <property type="match status" value="1"/>
</dbReference>
<gene>
    <name evidence="2" type="ORF">GMD30_04395</name>
</gene>
<sequence>MFDEIEKRCLNGLLGNQILVSKEKIISAFENRKDQNKISILQNQKNEGIVVVLKENREWFMQSYYWAEDAARVWAEQYLDVVTDNTVFLIMGIGDGKAIQKLLEYNDENIIIVYEPCAEIFWKQFGKEILAELLESGRVFLTVNGINEAVLIPYLEAFVDYTNFQLMQIGILPNYDRVFEAEYHWMMEQYLYVMKKIIMSRNTEISFNKEMVENQMALSEDAIKHYSVGQLDDIVKKKDLSGMPAVLVSAGPSLDKNIDQLRGIQDCVFILAVDTALNTVLNHEIIPDMTISIDGHKPVELFKNPKIKEIPIALSSRSNKQILPFISQKRFYELSSKELLAKLFHNIGKEVVELPTGGSVANNACALLKRMGFQTIIFMGQDLAYPEKKTHTLQAYGEYNTINANEKKYVKVLDVYGKEVYTEPNMLNYLKWFESFISVFPSIRFIDATEGGAAIKGTEIKSMKWVTKNIVNKKYDKSIVWGNIPLFLNKEEQKKVYEMIEENPKNIQIVKKIVKKELEIFDELKYEKENKNIKKLTKKIIDMNKELEENPVFDMVRYYAIREDYKAKGSLLKYDKKGKVEEQIYDLSNKGRDLFEGYMKAIEELESVL</sequence>
<dbReference type="Proteomes" id="UP000446657">
    <property type="component" value="Unassembled WGS sequence"/>
</dbReference>
<protein>
    <submittedName>
        <fullName evidence="2">DUF115 domain-containing protein</fullName>
    </submittedName>
</protein>
<comment type="caution">
    <text evidence="2">The sequence shown here is derived from an EMBL/GenBank/DDBJ whole genome shotgun (WGS) entry which is preliminary data.</text>
</comment>
<dbReference type="RefSeq" id="WP_155175712.1">
    <property type="nucleotide sequence ID" value="NZ_JBCOAS010000034.1"/>
</dbReference>